<proteinExistence type="predicted"/>
<evidence type="ECO:0000313" key="2">
    <source>
        <dbReference type="EMBL" id="CAF1908652.1"/>
    </source>
</evidence>
<name>A0A816KAY7_BRANA</name>
<dbReference type="SMR" id="A0A816KAY7"/>
<accession>A0A816KAY7</accession>
<dbReference type="Proteomes" id="UP001295469">
    <property type="component" value="Chromosome C02"/>
</dbReference>
<dbReference type="EMBL" id="HG994366">
    <property type="protein sequence ID" value="CAF1908652.1"/>
    <property type="molecule type" value="Genomic_DNA"/>
</dbReference>
<feature type="region of interest" description="Disordered" evidence="1">
    <location>
        <begin position="45"/>
        <end position="77"/>
    </location>
</feature>
<gene>
    <name evidence="2" type="ORF">DARMORV10_C02P29040.1</name>
</gene>
<evidence type="ECO:0000256" key="1">
    <source>
        <dbReference type="SAM" id="MobiDB-lite"/>
    </source>
</evidence>
<reference evidence="2" key="1">
    <citation type="submission" date="2021-01" db="EMBL/GenBank/DDBJ databases">
        <authorList>
            <consortium name="Genoscope - CEA"/>
            <person name="William W."/>
        </authorList>
    </citation>
    <scope>NUCLEOTIDE SEQUENCE</scope>
</reference>
<dbReference type="AlphaFoldDB" id="A0A816KAY7"/>
<protein>
    <submittedName>
        <fullName evidence="2">(rape) hypothetical protein</fullName>
    </submittedName>
</protein>
<sequence length="170" mass="20033">MKQLENTMETKKLSCRRRPQTHIVYLNFRQIGSCFSSEEELQSLHERRHNSEDEAEYSTSKGLAVSRRGKKKNSNFDTRRFPTVKMKQLQNTMETKKLSCRRRPQTHIVYLNFRQIGSCFSSEEELQSLHERLHNSEDEAEYSTSKGLAVSRRGDFGILDKKLFHLDIFL</sequence>
<organism evidence="2">
    <name type="scientific">Brassica napus</name>
    <name type="common">Rape</name>
    <dbReference type="NCBI Taxonomy" id="3708"/>
    <lineage>
        <taxon>Eukaryota</taxon>
        <taxon>Viridiplantae</taxon>
        <taxon>Streptophyta</taxon>
        <taxon>Embryophyta</taxon>
        <taxon>Tracheophyta</taxon>
        <taxon>Spermatophyta</taxon>
        <taxon>Magnoliopsida</taxon>
        <taxon>eudicotyledons</taxon>
        <taxon>Gunneridae</taxon>
        <taxon>Pentapetalae</taxon>
        <taxon>rosids</taxon>
        <taxon>malvids</taxon>
        <taxon>Brassicales</taxon>
        <taxon>Brassicaceae</taxon>
        <taxon>Brassiceae</taxon>
        <taxon>Brassica</taxon>
    </lineage>
</organism>